<dbReference type="GO" id="GO:0016989">
    <property type="term" value="F:sigma factor antagonist activity"/>
    <property type="evidence" value="ECO:0007669"/>
    <property type="project" value="TreeGrafter"/>
</dbReference>
<evidence type="ECO:0000313" key="2">
    <source>
        <dbReference type="EMBL" id="AXO88042.1"/>
    </source>
</evidence>
<dbReference type="InterPro" id="IPR012373">
    <property type="entry name" value="Ferrdict_sens_TM"/>
</dbReference>
<dbReference type="PANTHER" id="PTHR30273">
    <property type="entry name" value="PERIPLASMIC SIGNAL SENSOR AND SIGMA FACTOR ACTIVATOR FECR-RELATED"/>
    <property type="match status" value="1"/>
</dbReference>
<reference evidence="2 3" key="1">
    <citation type="submission" date="2018-08" db="EMBL/GenBank/DDBJ databases">
        <authorList>
            <person name="Lee Y."/>
            <person name="Kakembo D."/>
        </authorList>
    </citation>
    <scope>NUCLEOTIDE SEQUENCE [LARGE SCALE GENOMIC DNA]</scope>
    <source>
        <strain evidence="2 3">JBCS1880</strain>
    </source>
</reference>
<name>A0AAI8KAC0_9PSED</name>
<dbReference type="Proteomes" id="UP000258127">
    <property type="component" value="Chromosome"/>
</dbReference>
<dbReference type="InterPro" id="IPR006860">
    <property type="entry name" value="FecR"/>
</dbReference>
<keyword evidence="3" id="KW-1185">Reference proteome</keyword>
<gene>
    <name evidence="2" type="ORF">DZC75_08540</name>
</gene>
<proteinExistence type="predicted"/>
<sequence>MLPTMKSLRSSPLALPIALLALVGASLLLASPWMGQGFDVSDLSTDSQNRLTRQLEDGSLLTLDNGSAVDLEFDRTQRRIHLLKGQLLLEAARGDTRPLYIVTPYATLRPLDATLIVERLQDSSEVTVLDGRVEFQGNDGRLSLNRSHYLRFDAQGHSTPIKADGGDAQAAWYLERLPGTGQALNEVLERLARHHRGVLLFSAASLADLRVADDLALDDSDEALQSLEAALPITVSHYTDWITVVRRR</sequence>
<evidence type="ECO:0000259" key="1">
    <source>
        <dbReference type="Pfam" id="PF04773"/>
    </source>
</evidence>
<dbReference type="PANTHER" id="PTHR30273:SF2">
    <property type="entry name" value="PROTEIN FECR"/>
    <property type="match status" value="1"/>
</dbReference>
<dbReference type="Gene3D" id="2.60.120.1440">
    <property type="match status" value="1"/>
</dbReference>
<dbReference type="AlphaFoldDB" id="A0AAI8KAC0"/>
<dbReference type="EMBL" id="CP031641">
    <property type="protein sequence ID" value="AXO88042.1"/>
    <property type="molecule type" value="Genomic_DNA"/>
</dbReference>
<dbReference type="KEGG" id="ppv:NJ69_05725"/>
<evidence type="ECO:0000313" key="3">
    <source>
        <dbReference type="Proteomes" id="UP000258127"/>
    </source>
</evidence>
<dbReference type="Pfam" id="PF04773">
    <property type="entry name" value="FecR"/>
    <property type="match status" value="1"/>
</dbReference>
<accession>A0AAI8KAC0</accession>
<feature type="domain" description="FecR protein" evidence="1">
    <location>
        <begin position="42"/>
        <end position="134"/>
    </location>
</feature>
<protein>
    <submittedName>
        <fullName evidence="2">Iron dicitrate transport regulator FecR</fullName>
    </submittedName>
</protein>
<organism evidence="2 3">
    <name type="scientific">Pseudomonas parafulva</name>
    <dbReference type="NCBI Taxonomy" id="157782"/>
    <lineage>
        <taxon>Bacteria</taxon>
        <taxon>Pseudomonadati</taxon>
        <taxon>Pseudomonadota</taxon>
        <taxon>Gammaproteobacteria</taxon>
        <taxon>Pseudomonadales</taxon>
        <taxon>Pseudomonadaceae</taxon>
        <taxon>Pseudomonas</taxon>
    </lineage>
</organism>